<dbReference type="GO" id="GO:0006094">
    <property type="term" value="P:gluconeogenesis"/>
    <property type="evidence" value="ECO:0007669"/>
    <property type="project" value="UniProtKB-KW"/>
</dbReference>
<dbReference type="SUPFAM" id="SSF55785">
    <property type="entry name" value="PYP-like sensor domain (PAS domain)"/>
    <property type="match status" value="1"/>
</dbReference>
<dbReference type="GO" id="GO:0008270">
    <property type="term" value="F:zinc ion binding"/>
    <property type="evidence" value="ECO:0007669"/>
    <property type="project" value="InterPro"/>
</dbReference>
<comment type="subcellular location">
    <subcellularLocation>
        <location evidence="1">Nucleus</location>
    </subcellularLocation>
</comment>
<dbReference type="InterPro" id="IPR050335">
    <property type="entry name" value="ERT1_acuK_gluconeogen_tf"/>
</dbReference>
<dbReference type="GO" id="GO:0009267">
    <property type="term" value="P:cellular response to starvation"/>
    <property type="evidence" value="ECO:0007669"/>
    <property type="project" value="TreeGrafter"/>
</dbReference>
<feature type="domain" description="PAS" evidence="14">
    <location>
        <begin position="290"/>
        <end position="360"/>
    </location>
</feature>
<dbReference type="AlphaFoldDB" id="A0A9Q3HAD0"/>
<sequence>MAAKVSAPVTQTHAFLNPTLLPTNRLLPRILTSGGPISSSSDSSSSSCSSSPATTHVSADSWGGKSEVVDSKPSPRPPRRKKASRACGHCQKAHLTCDDGRPCFRCEKRGLATTCRDGVRKKAKYLSDYDDSLLVRPRPTKAASEEPIEAEEIKKIKEEPDEQDYSFGISWPDLDLLDGLDMFRWSATEGQTLVGGTPGITATNEAWEFERLDDWIERFESVGSLESASAVDNFRLSTARPHQEVSRAGDNGNRIEKWVERVERLIEIRKLTINITADDEWMIKRNLDRSLTELDRVIALSGTPTVVWNILGEILRVGDEFCMLTEWTREELIGRHIEQIFEPHSLNEYLSLIEKELFKNQHEEQAHEYHSIEKSQVTIKKKSSKLNAPKNSLGNSNQAMKLCAIRKSYGQQSIGCSFCFKIREDTFNCPSIVIGNFLPILSRNSYS</sequence>
<name>A0A9Q3HAD0_9BASI</name>
<dbReference type="InterPro" id="IPR035965">
    <property type="entry name" value="PAS-like_dom_sf"/>
</dbReference>
<dbReference type="GO" id="GO:0000981">
    <property type="term" value="F:DNA-binding transcription factor activity, RNA polymerase II-specific"/>
    <property type="evidence" value="ECO:0007669"/>
    <property type="project" value="InterPro"/>
</dbReference>
<comment type="similarity">
    <text evidence="2">Belongs to the ERT1/acuK family.</text>
</comment>
<dbReference type="InterPro" id="IPR001138">
    <property type="entry name" value="Zn2Cys6_DnaBD"/>
</dbReference>
<dbReference type="Proteomes" id="UP000765509">
    <property type="component" value="Unassembled WGS sequence"/>
</dbReference>
<feature type="domain" description="Zn(2)-C6 fungal-type" evidence="13">
    <location>
        <begin position="86"/>
        <end position="117"/>
    </location>
</feature>
<dbReference type="InterPro" id="IPR000014">
    <property type="entry name" value="PAS"/>
</dbReference>
<evidence type="ECO:0000256" key="5">
    <source>
        <dbReference type="ARBA" id="ARBA00022833"/>
    </source>
</evidence>
<evidence type="ECO:0000256" key="9">
    <source>
        <dbReference type="ARBA" id="ARBA00023163"/>
    </source>
</evidence>
<accession>A0A9Q3HAD0</accession>
<comment type="caution">
    <text evidence="15">The sequence shown here is derived from an EMBL/GenBank/DDBJ whole genome shotgun (WGS) entry which is preliminary data.</text>
</comment>
<dbReference type="GO" id="GO:0005634">
    <property type="term" value="C:nucleus"/>
    <property type="evidence" value="ECO:0007669"/>
    <property type="project" value="UniProtKB-SubCell"/>
</dbReference>
<dbReference type="SUPFAM" id="SSF57701">
    <property type="entry name" value="Zn2/Cys6 DNA-binding domain"/>
    <property type="match status" value="1"/>
</dbReference>
<evidence type="ECO:0000256" key="6">
    <source>
        <dbReference type="ARBA" id="ARBA00023015"/>
    </source>
</evidence>
<keyword evidence="16" id="KW-1185">Reference proteome</keyword>
<dbReference type="Pfam" id="PF24990">
    <property type="entry name" value="PAS_13"/>
    <property type="match status" value="1"/>
</dbReference>
<dbReference type="PROSITE" id="PS50048">
    <property type="entry name" value="ZN2_CY6_FUNGAL_2"/>
    <property type="match status" value="1"/>
</dbReference>
<dbReference type="SMART" id="SM00066">
    <property type="entry name" value="GAL4"/>
    <property type="match status" value="1"/>
</dbReference>
<evidence type="ECO:0000313" key="15">
    <source>
        <dbReference type="EMBL" id="MBW0494875.1"/>
    </source>
</evidence>
<evidence type="ECO:0000256" key="1">
    <source>
        <dbReference type="ARBA" id="ARBA00004123"/>
    </source>
</evidence>
<dbReference type="PANTHER" id="PTHR47659:SF1">
    <property type="entry name" value="TRANSCRIPTION ACTIVATOR OF GLUCONEOGENESIS ERT1"/>
    <property type="match status" value="1"/>
</dbReference>
<dbReference type="PROSITE" id="PS50112">
    <property type="entry name" value="PAS"/>
    <property type="match status" value="1"/>
</dbReference>
<keyword evidence="9" id="KW-0804">Transcription</keyword>
<keyword evidence="6" id="KW-0805">Transcription regulation</keyword>
<protein>
    <recommendedName>
        <fullName evidence="11">Transcription activator of gluconeogenesis ERT1</fullName>
    </recommendedName>
</protein>
<evidence type="ECO:0000256" key="8">
    <source>
        <dbReference type="ARBA" id="ARBA00023159"/>
    </source>
</evidence>
<keyword evidence="10" id="KW-0539">Nucleus</keyword>
<feature type="region of interest" description="Disordered" evidence="12">
    <location>
        <begin position="32"/>
        <end position="85"/>
    </location>
</feature>
<dbReference type="Pfam" id="PF00172">
    <property type="entry name" value="Zn_clus"/>
    <property type="match status" value="1"/>
</dbReference>
<dbReference type="EMBL" id="AVOT02012797">
    <property type="protein sequence ID" value="MBW0494875.1"/>
    <property type="molecule type" value="Genomic_DNA"/>
</dbReference>
<evidence type="ECO:0000256" key="11">
    <source>
        <dbReference type="ARBA" id="ARBA00040903"/>
    </source>
</evidence>
<evidence type="ECO:0000256" key="12">
    <source>
        <dbReference type="SAM" id="MobiDB-lite"/>
    </source>
</evidence>
<evidence type="ECO:0000256" key="10">
    <source>
        <dbReference type="ARBA" id="ARBA00023242"/>
    </source>
</evidence>
<proteinExistence type="inferred from homology"/>
<evidence type="ECO:0000313" key="16">
    <source>
        <dbReference type="Proteomes" id="UP000765509"/>
    </source>
</evidence>
<dbReference type="PANTHER" id="PTHR47659">
    <property type="entry name" value="ZN(II)2CYS6 TRANSCRIPTION FACTOR (EUROFUNG)-RELATED"/>
    <property type="match status" value="1"/>
</dbReference>
<dbReference type="OrthoDB" id="2538135at2759"/>
<keyword evidence="5" id="KW-0862">Zinc</keyword>
<dbReference type="GO" id="GO:0000977">
    <property type="term" value="F:RNA polymerase II transcription regulatory region sequence-specific DNA binding"/>
    <property type="evidence" value="ECO:0007669"/>
    <property type="project" value="TreeGrafter"/>
</dbReference>
<keyword evidence="4" id="KW-0479">Metal-binding</keyword>
<reference evidence="15" key="1">
    <citation type="submission" date="2021-03" db="EMBL/GenBank/DDBJ databases">
        <title>Draft genome sequence of rust myrtle Austropuccinia psidii MF-1, a brazilian biotype.</title>
        <authorList>
            <person name="Quecine M.C."/>
            <person name="Pachon D.M.R."/>
            <person name="Bonatelli M.L."/>
            <person name="Correr F.H."/>
            <person name="Franceschini L.M."/>
            <person name="Leite T.F."/>
            <person name="Margarido G.R.A."/>
            <person name="Almeida C.A."/>
            <person name="Ferrarezi J.A."/>
            <person name="Labate C.A."/>
        </authorList>
    </citation>
    <scope>NUCLEOTIDE SEQUENCE</scope>
    <source>
        <strain evidence="15">MF-1</strain>
    </source>
</reference>
<dbReference type="CDD" id="cd00130">
    <property type="entry name" value="PAS"/>
    <property type="match status" value="1"/>
</dbReference>
<organism evidence="15 16">
    <name type="scientific">Austropuccinia psidii MF-1</name>
    <dbReference type="NCBI Taxonomy" id="1389203"/>
    <lineage>
        <taxon>Eukaryota</taxon>
        <taxon>Fungi</taxon>
        <taxon>Dikarya</taxon>
        <taxon>Basidiomycota</taxon>
        <taxon>Pucciniomycotina</taxon>
        <taxon>Pucciniomycetes</taxon>
        <taxon>Pucciniales</taxon>
        <taxon>Sphaerophragmiaceae</taxon>
        <taxon>Austropuccinia</taxon>
    </lineage>
</organism>
<keyword evidence="3" id="KW-0312">Gluconeogenesis</keyword>
<dbReference type="SMART" id="SM00091">
    <property type="entry name" value="PAS"/>
    <property type="match status" value="1"/>
</dbReference>
<dbReference type="InterPro" id="IPR056751">
    <property type="entry name" value="PAS_13"/>
</dbReference>
<dbReference type="CDD" id="cd00067">
    <property type="entry name" value="GAL4"/>
    <property type="match status" value="1"/>
</dbReference>
<evidence type="ECO:0000259" key="14">
    <source>
        <dbReference type="PROSITE" id="PS50112"/>
    </source>
</evidence>
<dbReference type="NCBIfam" id="TIGR00229">
    <property type="entry name" value="sensory_box"/>
    <property type="match status" value="1"/>
</dbReference>
<evidence type="ECO:0000256" key="2">
    <source>
        <dbReference type="ARBA" id="ARBA00010855"/>
    </source>
</evidence>
<dbReference type="Gene3D" id="3.30.450.20">
    <property type="entry name" value="PAS domain"/>
    <property type="match status" value="1"/>
</dbReference>
<keyword evidence="7" id="KW-0238">DNA-binding</keyword>
<evidence type="ECO:0000256" key="7">
    <source>
        <dbReference type="ARBA" id="ARBA00023125"/>
    </source>
</evidence>
<dbReference type="Gene3D" id="4.10.240.10">
    <property type="entry name" value="Zn(2)-C6 fungal-type DNA-binding domain"/>
    <property type="match status" value="1"/>
</dbReference>
<evidence type="ECO:0000256" key="3">
    <source>
        <dbReference type="ARBA" id="ARBA00022432"/>
    </source>
</evidence>
<keyword evidence="8" id="KW-0010">Activator</keyword>
<dbReference type="InterPro" id="IPR036864">
    <property type="entry name" value="Zn2-C6_fun-type_DNA-bd_sf"/>
</dbReference>
<gene>
    <name evidence="15" type="ORF">O181_034590</name>
</gene>
<evidence type="ECO:0000259" key="13">
    <source>
        <dbReference type="PROSITE" id="PS50048"/>
    </source>
</evidence>
<evidence type="ECO:0000256" key="4">
    <source>
        <dbReference type="ARBA" id="ARBA00022723"/>
    </source>
</evidence>
<feature type="compositionally biased region" description="Low complexity" evidence="12">
    <location>
        <begin position="32"/>
        <end position="51"/>
    </location>
</feature>